<protein>
    <recommendedName>
        <fullName evidence="2">C2 domain-containing protein</fullName>
    </recommendedName>
</protein>
<dbReference type="SUPFAM" id="SSF49562">
    <property type="entry name" value="C2 domain (Calcium/lipid-binding domain, CaLB)"/>
    <property type="match status" value="1"/>
</dbReference>
<proteinExistence type="predicted"/>
<dbReference type="PANTHER" id="PTHR10024">
    <property type="entry name" value="SYNAPTOTAGMIN"/>
    <property type="match status" value="1"/>
</dbReference>
<accession>A0A814LFQ2</accession>
<dbReference type="SMART" id="SM00239">
    <property type="entry name" value="C2"/>
    <property type="match status" value="1"/>
</dbReference>
<feature type="region of interest" description="Disordered" evidence="1">
    <location>
        <begin position="154"/>
        <end position="182"/>
    </location>
</feature>
<name>A0A814LFQ2_ADIRI</name>
<dbReference type="GO" id="GO:0005886">
    <property type="term" value="C:plasma membrane"/>
    <property type="evidence" value="ECO:0007669"/>
    <property type="project" value="TreeGrafter"/>
</dbReference>
<dbReference type="GO" id="GO:0017156">
    <property type="term" value="P:calcium-ion regulated exocytosis"/>
    <property type="evidence" value="ECO:0007669"/>
    <property type="project" value="TreeGrafter"/>
</dbReference>
<feature type="domain" description="C2" evidence="2">
    <location>
        <begin position="466"/>
        <end position="594"/>
    </location>
</feature>
<dbReference type="GO" id="GO:0070382">
    <property type="term" value="C:exocytic vesicle"/>
    <property type="evidence" value="ECO:0007669"/>
    <property type="project" value="TreeGrafter"/>
</dbReference>
<dbReference type="OrthoDB" id="10259057at2759"/>
<dbReference type="GO" id="GO:0005509">
    <property type="term" value="F:calcium ion binding"/>
    <property type="evidence" value="ECO:0007669"/>
    <property type="project" value="TreeGrafter"/>
</dbReference>
<reference evidence="3" key="1">
    <citation type="submission" date="2021-02" db="EMBL/GenBank/DDBJ databases">
        <authorList>
            <person name="Nowell W R."/>
        </authorList>
    </citation>
    <scope>NUCLEOTIDE SEQUENCE</scope>
</reference>
<sequence length="619" mass="69373">MAKLSSFFRRLFTSTTSDVNSSSSIVSDGRKNIIIISPLTPTCLSKKSIDHVQIRLCRSCSPSPRPQHRAITKQATIHIDHCHDENSNVNLSLSDTTKATNRRLSAPLIIHASTHFHQRKHRSPVVDENLEEALIFPLQRLSLSSTTGISTHHNNSVNSIGTSAGSPCPSPRPGIRSSSLNISPSNSIYLSSPLNRISSASEPMHGKREKGHVYSHVTRQYSMSTWKIISACSLVTNDSSTPPSQFAVGPSTASSRVSIPSNNSTSPSADRRMSLQMRGRRPSMFDPIDPKELQQALYASATTKGNHSSNANTEDDLTHSVTHLSMAYDRDSEHVSIDTLALENLHLLDGYINNNNGDMISFYCRIRLLPERRSLFQTKIVRLPRLQTSYLFDKKQLNEFELPYEQLNYHAIEIFLYKVSTIKPLYKDVRIASVKYDLNELFQSDQSRLRKILDECDPHAIHQDPDLGELLLSLSYLQSAAKLSVVIIEAKNLRPLSIETKAYPDACVKVTLYDRNGKKIKRKKTSVQRTSDCPTFNEELVFELRRDVASEAIIEVRLVHDSLSYKEQLGSVIFGPIVNNTSKVAICAENVYWSTVLSGESLNAQWQTLKPSIRIEESK</sequence>
<organism evidence="3 4">
    <name type="scientific">Adineta ricciae</name>
    <name type="common">Rotifer</name>
    <dbReference type="NCBI Taxonomy" id="249248"/>
    <lineage>
        <taxon>Eukaryota</taxon>
        <taxon>Metazoa</taxon>
        <taxon>Spiralia</taxon>
        <taxon>Gnathifera</taxon>
        <taxon>Rotifera</taxon>
        <taxon>Eurotatoria</taxon>
        <taxon>Bdelloidea</taxon>
        <taxon>Adinetida</taxon>
        <taxon>Adinetidae</taxon>
        <taxon>Adineta</taxon>
    </lineage>
</organism>
<evidence type="ECO:0000313" key="3">
    <source>
        <dbReference type="EMBL" id="CAF1065551.1"/>
    </source>
</evidence>
<evidence type="ECO:0000256" key="1">
    <source>
        <dbReference type="SAM" id="MobiDB-lite"/>
    </source>
</evidence>
<dbReference type="Proteomes" id="UP000663852">
    <property type="component" value="Unassembled WGS sequence"/>
</dbReference>
<dbReference type="GO" id="GO:0030276">
    <property type="term" value="F:clathrin binding"/>
    <property type="evidence" value="ECO:0007669"/>
    <property type="project" value="TreeGrafter"/>
</dbReference>
<dbReference type="PROSITE" id="PS50004">
    <property type="entry name" value="C2"/>
    <property type="match status" value="1"/>
</dbReference>
<dbReference type="InterPro" id="IPR035892">
    <property type="entry name" value="C2_domain_sf"/>
</dbReference>
<evidence type="ECO:0000259" key="2">
    <source>
        <dbReference type="PROSITE" id="PS50004"/>
    </source>
</evidence>
<feature type="compositionally biased region" description="Polar residues" evidence="1">
    <location>
        <begin position="251"/>
        <end position="268"/>
    </location>
</feature>
<feature type="compositionally biased region" description="Polar residues" evidence="1">
    <location>
        <begin position="154"/>
        <end position="165"/>
    </location>
</feature>
<dbReference type="GO" id="GO:0001786">
    <property type="term" value="F:phosphatidylserine binding"/>
    <property type="evidence" value="ECO:0007669"/>
    <property type="project" value="TreeGrafter"/>
</dbReference>
<dbReference type="AlphaFoldDB" id="A0A814LFQ2"/>
<comment type="caution">
    <text evidence="3">The sequence shown here is derived from an EMBL/GenBank/DDBJ whole genome shotgun (WGS) entry which is preliminary data.</text>
</comment>
<gene>
    <name evidence="3" type="ORF">EDS130_LOCUS18158</name>
</gene>
<evidence type="ECO:0000313" key="4">
    <source>
        <dbReference type="Proteomes" id="UP000663852"/>
    </source>
</evidence>
<dbReference type="InterPro" id="IPR000008">
    <property type="entry name" value="C2_dom"/>
</dbReference>
<feature type="region of interest" description="Disordered" evidence="1">
    <location>
        <begin position="238"/>
        <end position="273"/>
    </location>
</feature>
<dbReference type="GO" id="GO:0005544">
    <property type="term" value="F:calcium-dependent phospholipid binding"/>
    <property type="evidence" value="ECO:0007669"/>
    <property type="project" value="TreeGrafter"/>
</dbReference>
<dbReference type="Pfam" id="PF00168">
    <property type="entry name" value="C2"/>
    <property type="match status" value="1"/>
</dbReference>
<dbReference type="EMBL" id="CAJNOJ010000083">
    <property type="protein sequence ID" value="CAF1065551.1"/>
    <property type="molecule type" value="Genomic_DNA"/>
</dbReference>
<dbReference type="GO" id="GO:0000149">
    <property type="term" value="F:SNARE binding"/>
    <property type="evidence" value="ECO:0007669"/>
    <property type="project" value="TreeGrafter"/>
</dbReference>
<dbReference type="Gene3D" id="2.60.40.150">
    <property type="entry name" value="C2 domain"/>
    <property type="match status" value="1"/>
</dbReference>